<feature type="non-terminal residue" evidence="1">
    <location>
        <position position="1"/>
    </location>
</feature>
<evidence type="ECO:0000313" key="1">
    <source>
        <dbReference type="EMBL" id="KRZ63521.1"/>
    </source>
</evidence>
<sequence>LKWVSIDRKQFEYYNELTPAVPGCVFLEIF</sequence>
<dbReference type="EMBL" id="JYDO01002499">
    <property type="protein sequence ID" value="KRZ63521.1"/>
    <property type="molecule type" value="Genomic_DNA"/>
</dbReference>
<evidence type="ECO:0000313" key="2">
    <source>
        <dbReference type="Proteomes" id="UP000054843"/>
    </source>
</evidence>
<organism evidence="1 2">
    <name type="scientific">Trichinella papuae</name>
    <dbReference type="NCBI Taxonomy" id="268474"/>
    <lineage>
        <taxon>Eukaryota</taxon>
        <taxon>Metazoa</taxon>
        <taxon>Ecdysozoa</taxon>
        <taxon>Nematoda</taxon>
        <taxon>Enoplea</taxon>
        <taxon>Dorylaimia</taxon>
        <taxon>Trichinellida</taxon>
        <taxon>Trichinellidae</taxon>
        <taxon>Trichinella</taxon>
    </lineage>
</organism>
<keyword evidence="2" id="KW-1185">Reference proteome</keyword>
<gene>
    <name evidence="1" type="ORF">T10_2311</name>
</gene>
<dbReference type="AlphaFoldDB" id="A0A0V1LVS4"/>
<protein>
    <submittedName>
        <fullName evidence="1">Uncharacterized protein</fullName>
    </submittedName>
</protein>
<reference evidence="1 2" key="1">
    <citation type="submission" date="2015-01" db="EMBL/GenBank/DDBJ databases">
        <title>Evolution of Trichinella species and genotypes.</title>
        <authorList>
            <person name="Korhonen P.K."/>
            <person name="Edoardo P."/>
            <person name="Giuseppe L.R."/>
            <person name="Gasser R.B."/>
        </authorList>
    </citation>
    <scope>NUCLEOTIDE SEQUENCE [LARGE SCALE GENOMIC DNA]</scope>
    <source>
        <strain evidence="1">ISS1980</strain>
    </source>
</reference>
<accession>A0A0V1LVS4</accession>
<proteinExistence type="predicted"/>
<comment type="caution">
    <text evidence="1">The sequence shown here is derived from an EMBL/GenBank/DDBJ whole genome shotgun (WGS) entry which is preliminary data.</text>
</comment>
<name>A0A0V1LVS4_9BILA</name>
<dbReference type="Proteomes" id="UP000054843">
    <property type="component" value="Unassembled WGS sequence"/>
</dbReference>